<dbReference type="SUPFAM" id="SSF57492">
    <property type="entry name" value="Trefoil"/>
    <property type="match status" value="1"/>
</dbReference>
<dbReference type="GO" id="GO:0030246">
    <property type="term" value="F:carbohydrate binding"/>
    <property type="evidence" value="ECO:0007669"/>
    <property type="project" value="InterPro"/>
</dbReference>
<dbReference type="Gene3D" id="2.60.40.1760">
    <property type="entry name" value="glycosyl hydrolase (family 31)"/>
    <property type="match status" value="1"/>
</dbReference>
<reference evidence="5" key="1">
    <citation type="submission" date="2021-02" db="EMBL/GenBank/DDBJ databases">
        <authorList>
            <person name="Nowell W R."/>
        </authorList>
    </citation>
    <scope>NUCLEOTIDE SEQUENCE</scope>
</reference>
<feature type="domain" description="P-type" evidence="4">
    <location>
        <begin position="21"/>
        <end position="76"/>
    </location>
</feature>
<dbReference type="PANTHER" id="PTHR22762">
    <property type="entry name" value="ALPHA-GLUCOSIDASE"/>
    <property type="match status" value="1"/>
</dbReference>
<sequence>MKQSFYLIFLLISIVQSLPTTTTKQQTSSIHRVDCFSDKTPFSNYSKESCLKRNCLYDDLHNFTLTPHLPQCYFPPNYGYVLQSKPENLSSNRLRYNLKRTTNVKNPPFPINSFENVLLDVEYYTNEILHFKLYNKDEKRYEVSDFSSYEVIKNSFFFCEVPISLHEPLSTTIQSPLYEFVPSSNTSDNNELFTFVVKRRSTNENVFDTSLGNLILSDQFLQIVIRLQSSNVYGMGENNHDTLKHQVDEYPSWGIFGRDQAIDWATNANHYGTYPFYLVMEQNSSTGLPNGNMHGVLLLNSNAMDYSFTPIPSITLRTIGGILDFYVFLGPKPDEVIKQYTWLVGRPIMPPY</sequence>
<dbReference type="GO" id="GO:0005975">
    <property type="term" value="P:carbohydrate metabolic process"/>
    <property type="evidence" value="ECO:0007669"/>
    <property type="project" value="InterPro"/>
</dbReference>
<comment type="caution">
    <text evidence="2">Lacks conserved residue(s) required for the propagation of feature annotation.</text>
</comment>
<accession>A0A8S2DQ25</accession>
<dbReference type="EMBL" id="CAJNOK010004682">
    <property type="protein sequence ID" value="CAF0945857.1"/>
    <property type="molecule type" value="Genomic_DNA"/>
</dbReference>
<name>A0A8S2DQ25_9BILA</name>
<dbReference type="SUPFAM" id="SSF74650">
    <property type="entry name" value="Galactose mutarotase-like"/>
    <property type="match status" value="1"/>
</dbReference>
<organism evidence="5 7">
    <name type="scientific">Didymodactylos carnosus</name>
    <dbReference type="NCBI Taxonomy" id="1234261"/>
    <lineage>
        <taxon>Eukaryota</taxon>
        <taxon>Metazoa</taxon>
        <taxon>Spiralia</taxon>
        <taxon>Gnathifera</taxon>
        <taxon>Rotifera</taxon>
        <taxon>Eurotatoria</taxon>
        <taxon>Bdelloidea</taxon>
        <taxon>Philodinida</taxon>
        <taxon>Philodinidae</taxon>
        <taxon>Didymodactylos</taxon>
    </lineage>
</organism>
<dbReference type="Proteomes" id="UP000682733">
    <property type="component" value="Unassembled WGS sequence"/>
</dbReference>
<comment type="caution">
    <text evidence="5">The sequence shown here is derived from an EMBL/GenBank/DDBJ whole genome shotgun (WGS) entry which is preliminary data.</text>
</comment>
<protein>
    <recommendedName>
        <fullName evidence="4">P-type domain-containing protein</fullName>
    </recommendedName>
</protein>
<dbReference type="EMBL" id="CAJOBA010004687">
    <property type="protein sequence ID" value="CAF3720521.1"/>
    <property type="molecule type" value="Genomic_DNA"/>
</dbReference>
<dbReference type="InterPro" id="IPR011013">
    <property type="entry name" value="Gal_mutarotase_sf_dom"/>
</dbReference>
<dbReference type="PANTHER" id="PTHR22762:SF133">
    <property type="entry name" value="P-TYPE DOMAIN-CONTAINING PROTEIN"/>
    <property type="match status" value="1"/>
</dbReference>
<evidence type="ECO:0000313" key="7">
    <source>
        <dbReference type="Proteomes" id="UP000677228"/>
    </source>
</evidence>
<evidence type="ECO:0000259" key="4">
    <source>
        <dbReference type="PROSITE" id="PS51448"/>
    </source>
</evidence>
<evidence type="ECO:0000256" key="1">
    <source>
        <dbReference type="ARBA" id="ARBA00023157"/>
    </source>
</evidence>
<keyword evidence="1" id="KW-1015">Disulfide bond</keyword>
<gene>
    <name evidence="5" type="ORF">OVA965_LOCUS11887</name>
    <name evidence="6" type="ORF">TMI583_LOCUS11891</name>
</gene>
<dbReference type="Pfam" id="PF00088">
    <property type="entry name" value="Trefoil"/>
    <property type="match status" value="1"/>
</dbReference>
<dbReference type="AlphaFoldDB" id="A0A8S2DQ25"/>
<dbReference type="Proteomes" id="UP000677228">
    <property type="component" value="Unassembled WGS sequence"/>
</dbReference>
<proteinExistence type="predicted"/>
<dbReference type="GO" id="GO:0004558">
    <property type="term" value="F:alpha-1,4-glucosidase activity"/>
    <property type="evidence" value="ECO:0007669"/>
    <property type="project" value="TreeGrafter"/>
</dbReference>
<evidence type="ECO:0000256" key="2">
    <source>
        <dbReference type="PROSITE-ProRule" id="PRU00779"/>
    </source>
</evidence>
<evidence type="ECO:0000256" key="3">
    <source>
        <dbReference type="SAM" id="SignalP"/>
    </source>
</evidence>
<dbReference type="InterPro" id="IPR044913">
    <property type="entry name" value="P_trefoil_dom_sf"/>
</dbReference>
<feature type="signal peptide" evidence="3">
    <location>
        <begin position="1"/>
        <end position="17"/>
    </location>
</feature>
<dbReference type="Gene3D" id="4.10.110.10">
    <property type="entry name" value="Spasmolytic Protein, domain 1"/>
    <property type="match status" value="1"/>
</dbReference>
<dbReference type="InterPro" id="IPR000519">
    <property type="entry name" value="P_trefoil_dom"/>
</dbReference>
<feature type="chain" id="PRO_5035646636" description="P-type domain-containing protein" evidence="3">
    <location>
        <begin position="18"/>
        <end position="352"/>
    </location>
</feature>
<keyword evidence="3" id="KW-0732">Signal</keyword>
<dbReference type="PROSITE" id="PS51448">
    <property type="entry name" value="P_TREFOIL_2"/>
    <property type="match status" value="1"/>
</dbReference>
<evidence type="ECO:0000313" key="6">
    <source>
        <dbReference type="EMBL" id="CAF3720521.1"/>
    </source>
</evidence>
<evidence type="ECO:0000313" key="5">
    <source>
        <dbReference type="EMBL" id="CAF0945857.1"/>
    </source>
</evidence>
<feature type="non-terminal residue" evidence="5">
    <location>
        <position position="1"/>
    </location>
</feature>
<dbReference type="CDD" id="cd14752">
    <property type="entry name" value="GH31_N"/>
    <property type="match status" value="1"/>
</dbReference>